<organism evidence="2 3">
    <name type="scientific">Streptomyces galilaeus</name>
    <dbReference type="NCBI Taxonomy" id="33899"/>
    <lineage>
        <taxon>Bacteria</taxon>
        <taxon>Bacillati</taxon>
        <taxon>Actinomycetota</taxon>
        <taxon>Actinomycetes</taxon>
        <taxon>Kitasatosporales</taxon>
        <taxon>Streptomycetaceae</taxon>
        <taxon>Streptomyces</taxon>
    </lineage>
</organism>
<feature type="region of interest" description="Disordered" evidence="1">
    <location>
        <begin position="1"/>
        <end position="22"/>
    </location>
</feature>
<dbReference type="RefSeq" id="WP_409097652.1">
    <property type="nucleotide sequence ID" value="NZ_JBJVNE010000007.1"/>
</dbReference>
<proteinExistence type="predicted"/>
<evidence type="ECO:0000313" key="2">
    <source>
        <dbReference type="EMBL" id="MFM9647801.1"/>
    </source>
</evidence>
<dbReference type="EMBL" id="JBJVNE010000007">
    <property type="protein sequence ID" value="MFM9647801.1"/>
    <property type="molecule type" value="Genomic_DNA"/>
</dbReference>
<comment type="caution">
    <text evidence="2">The sequence shown here is derived from an EMBL/GenBank/DDBJ whole genome shotgun (WGS) entry which is preliminary data.</text>
</comment>
<accession>A0ABW9IJ18</accession>
<evidence type="ECO:0000256" key="1">
    <source>
        <dbReference type="SAM" id="MobiDB-lite"/>
    </source>
</evidence>
<sequence length="85" mass="9257">MRHHTVRDQSQSVHIADPADEMLSPTESDVAVLAAAMRRTGQRLANARQSKPEFADEMNNLVVEAQKHAEDLGLPGVAKALQPDS</sequence>
<name>A0ABW9IJ18_STRGJ</name>
<keyword evidence="3" id="KW-1185">Reference proteome</keyword>
<evidence type="ECO:0000313" key="3">
    <source>
        <dbReference type="Proteomes" id="UP001631993"/>
    </source>
</evidence>
<dbReference type="Proteomes" id="UP001631993">
    <property type="component" value="Unassembled WGS sequence"/>
</dbReference>
<gene>
    <name evidence="2" type="ORF">ACKI1S_16835</name>
</gene>
<protein>
    <submittedName>
        <fullName evidence="2">Uncharacterized protein</fullName>
    </submittedName>
</protein>
<reference evidence="2 3" key="1">
    <citation type="submission" date="2024-12" db="EMBL/GenBank/DDBJ databases">
        <title>Forecasting of Potato common scab and diversities of Pathogenic streptomyces spp. in china.</title>
        <authorList>
            <person name="Handique U."/>
            <person name="Wu J."/>
        </authorList>
    </citation>
    <scope>NUCLEOTIDE SEQUENCE [LARGE SCALE GENOMIC DNA]</scope>
    <source>
        <strain evidence="2 3">ZRIMU1585</strain>
    </source>
</reference>